<comment type="caution">
    <text evidence="5">The sequence shown here is derived from an EMBL/GenBank/DDBJ whole genome shotgun (WGS) entry which is preliminary data.</text>
</comment>
<proteinExistence type="inferred from homology"/>
<accession>A0A922MFL9</accession>
<dbReference type="AlphaFoldDB" id="A0A922MFL9"/>
<dbReference type="PANTHER" id="PTHR10414:SF71">
    <property type="entry name" value="FI05338P"/>
    <property type="match status" value="1"/>
</dbReference>
<comment type="similarity">
    <text evidence="2">Belongs to the CDP-alcohol phosphatidyltransferase class-I family.</text>
</comment>
<keyword evidence="4" id="KW-1133">Transmembrane helix</keyword>
<feature type="transmembrane region" description="Helical" evidence="4">
    <location>
        <begin position="166"/>
        <end position="184"/>
    </location>
</feature>
<dbReference type="GO" id="GO:0005794">
    <property type="term" value="C:Golgi apparatus"/>
    <property type="evidence" value="ECO:0007669"/>
    <property type="project" value="TreeGrafter"/>
</dbReference>
<dbReference type="GO" id="GO:0006646">
    <property type="term" value="P:phosphatidylethanolamine biosynthetic process"/>
    <property type="evidence" value="ECO:0007669"/>
    <property type="project" value="TreeGrafter"/>
</dbReference>
<dbReference type="EMBL" id="JACEFF010000543">
    <property type="protein sequence ID" value="KAH9635544.1"/>
    <property type="molecule type" value="Genomic_DNA"/>
</dbReference>
<feature type="transmembrane region" description="Helical" evidence="4">
    <location>
        <begin position="220"/>
        <end position="238"/>
    </location>
</feature>
<evidence type="ECO:0000256" key="1">
    <source>
        <dbReference type="ARBA" id="ARBA00004370"/>
    </source>
</evidence>
<evidence type="ECO:0000256" key="3">
    <source>
        <dbReference type="ARBA" id="ARBA00023136"/>
    </source>
</evidence>
<sequence length="285" mass="32826">MSSGLNNQDDVTEDLFDQSISMLHAAEDQGIASEDYVTNTSSDYSISILHITEDLGFASESKQVLSPIFQNLSDNSDDDPDWVPVISRRRRSFYPLRSQVEEHLDFDESIRSLSVQDLKRHERLINIRNRNLFLKPRGILPFLKEDSDSDDNVLGTMLLGDEVSTLRFLFLIWNIFFNFYLTHWEKYNTGVMFLPWGYDFTMICRLIVSQMSDTRCEVFNGLLIPYALVMCVVFSFPVSATIELLLLASLCVASSVAHIYYGTKVVQEMCDHFKIECFHIKPKIK</sequence>
<evidence type="ECO:0000256" key="4">
    <source>
        <dbReference type="SAM" id="Phobius"/>
    </source>
</evidence>
<evidence type="ECO:0000313" key="6">
    <source>
        <dbReference type="Proteomes" id="UP000814243"/>
    </source>
</evidence>
<keyword evidence="3 4" id="KW-0472">Membrane</keyword>
<dbReference type="Proteomes" id="UP000814243">
    <property type="component" value="Unassembled WGS sequence"/>
</dbReference>
<reference evidence="5" key="1">
    <citation type="journal article" date="2021" name="G3 (Bethesda)">
        <title>Genome and transcriptome analysis of the beet armyworm Spodoptera exigua reveals targets for pest control. .</title>
        <authorList>
            <person name="Simon S."/>
            <person name="Breeschoten T."/>
            <person name="Jansen H.J."/>
            <person name="Dirks R.P."/>
            <person name="Schranz M.E."/>
            <person name="Ros V.I.D."/>
        </authorList>
    </citation>
    <scope>NUCLEOTIDE SEQUENCE</scope>
    <source>
        <strain evidence="5">TB_SE_WUR_2020</strain>
    </source>
</reference>
<organism evidence="5 6">
    <name type="scientific">Spodoptera exigua</name>
    <name type="common">Beet armyworm</name>
    <name type="synonym">Noctua fulgens</name>
    <dbReference type="NCBI Taxonomy" id="7107"/>
    <lineage>
        <taxon>Eukaryota</taxon>
        <taxon>Metazoa</taxon>
        <taxon>Ecdysozoa</taxon>
        <taxon>Arthropoda</taxon>
        <taxon>Hexapoda</taxon>
        <taxon>Insecta</taxon>
        <taxon>Pterygota</taxon>
        <taxon>Neoptera</taxon>
        <taxon>Endopterygota</taxon>
        <taxon>Lepidoptera</taxon>
        <taxon>Glossata</taxon>
        <taxon>Ditrysia</taxon>
        <taxon>Noctuoidea</taxon>
        <taxon>Noctuidae</taxon>
        <taxon>Amphipyrinae</taxon>
        <taxon>Spodoptera</taxon>
    </lineage>
</organism>
<dbReference type="InterPro" id="IPR014472">
    <property type="entry name" value="CHOPT"/>
</dbReference>
<protein>
    <submittedName>
        <fullName evidence="5">Uncharacterized protein</fullName>
    </submittedName>
</protein>
<evidence type="ECO:0000256" key="2">
    <source>
        <dbReference type="ARBA" id="ARBA00010441"/>
    </source>
</evidence>
<keyword evidence="4" id="KW-0812">Transmembrane</keyword>
<name>A0A922MFL9_SPOEX</name>
<dbReference type="GO" id="GO:0005789">
    <property type="term" value="C:endoplasmic reticulum membrane"/>
    <property type="evidence" value="ECO:0007669"/>
    <property type="project" value="TreeGrafter"/>
</dbReference>
<dbReference type="GO" id="GO:0004307">
    <property type="term" value="F:ethanolaminephosphotransferase activity"/>
    <property type="evidence" value="ECO:0007669"/>
    <property type="project" value="TreeGrafter"/>
</dbReference>
<feature type="transmembrane region" description="Helical" evidence="4">
    <location>
        <begin position="244"/>
        <end position="261"/>
    </location>
</feature>
<evidence type="ECO:0000313" key="5">
    <source>
        <dbReference type="EMBL" id="KAH9635544.1"/>
    </source>
</evidence>
<dbReference type="PANTHER" id="PTHR10414">
    <property type="entry name" value="ETHANOLAMINEPHOSPHOTRANSFERASE"/>
    <property type="match status" value="1"/>
</dbReference>
<gene>
    <name evidence="5" type="ORF">HF086_003158</name>
</gene>
<comment type="subcellular location">
    <subcellularLocation>
        <location evidence="1">Membrane</location>
    </subcellularLocation>
</comment>